<name>A0A810L3R8_9ACTN</name>
<dbReference type="GO" id="GO:0016787">
    <property type="term" value="F:hydrolase activity"/>
    <property type="evidence" value="ECO:0007669"/>
    <property type="project" value="UniProtKB-KW"/>
</dbReference>
<dbReference type="PANTHER" id="PTHR43808:SF8">
    <property type="entry name" value="PEPTIDASE M20 DIMERISATION DOMAIN-CONTAINING PROTEIN"/>
    <property type="match status" value="1"/>
</dbReference>
<evidence type="ECO:0000256" key="6">
    <source>
        <dbReference type="SAM" id="MobiDB-lite"/>
    </source>
</evidence>
<dbReference type="InterPro" id="IPR036264">
    <property type="entry name" value="Bact_exopeptidase_dim_dom"/>
</dbReference>
<feature type="domain" description="Peptidase M20 dimerisation" evidence="7">
    <location>
        <begin position="219"/>
        <end position="352"/>
    </location>
</feature>
<comment type="similarity">
    <text evidence="2">Belongs to the peptidase M20A family.</text>
</comment>
<dbReference type="Proteomes" id="UP000680750">
    <property type="component" value="Chromosome"/>
</dbReference>
<dbReference type="PROSITE" id="PS00758">
    <property type="entry name" value="ARGE_DAPE_CPG2_1"/>
    <property type="match status" value="1"/>
</dbReference>
<dbReference type="GO" id="GO:0046872">
    <property type="term" value="F:metal ion binding"/>
    <property type="evidence" value="ECO:0007669"/>
    <property type="project" value="UniProtKB-KW"/>
</dbReference>
<dbReference type="PIRSF" id="PIRSF036696">
    <property type="entry name" value="ACY-1"/>
    <property type="match status" value="1"/>
</dbReference>
<dbReference type="InterPro" id="IPR011650">
    <property type="entry name" value="Peptidase_M20_dimer"/>
</dbReference>
<evidence type="ECO:0000313" key="9">
    <source>
        <dbReference type="Proteomes" id="UP000680750"/>
    </source>
</evidence>
<dbReference type="KEGG" id="aser:Asera_43080"/>
<dbReference type="OrthoDB" id="7055905at2"/>
<evidence type="ECO:0000256" key="2">
    <source>
        <dbReference type="ARBA" id="ARBA00006247"/>
    </source>
</evidence>
<dbReference type="PANTHER" id="PTHR43808">
    <property type="entry name" value="ACETYLORNITHINE DEACETYLASE"/>
    <property type="match status" value="1"/>
</dbReference>
<reference evidence="8" key="1">
    <citation type="submission" date="2020-08" db="EMBL/GenBank/DDBJ databases">
        <title>Whole genome shotgun sequence of Actinocatenispora sera NBRC 101916.</title>
        <authorList>
            <person name="Komaki H."/>
            <person name="Tamura T."/>
        </authorList>
    </citation>
    <scope>NUCLEOTIDE SEQUENCE</scope>
    <source>
        <strain evidence="8">NBRC 101916</strain>
    </source>
</reference>
<dbReference type="Pfam" id="PF01546">
    <property type="entry name" value="Peptidase_M20"/>
    <property type="match status" value="1"/>
</dbReference>
<dbReference type="AlphaFoldDB" id="A0A810L3R8"/>
<evidence type="ECO:0000256" key="5">
    <source>
        <dbReference type="ARBA" id="ARBA00022833"/>
    </source>
</evidence>
<evidence type="ECO:0000256" key="1">
    <source>
        <dbReference type="ARBA" id="ARBA00001947"/>
    </source>
</evidence>
<dbReference type="InterPro" id="IPR001261">
    <property type="entry name" value="ArgE/DapE_CS"/>
</dbReference>
<dbReference type="SUPFAM" id="SSF53187">
    <property type="entry name" value="Zn-dependent exopeptidases"/>
    <property type="match status" value="1"/>
</dbReference>
<comment type="cofactor">
    <cofactor evidence="1">
        <name>Zn(2+)</name>
        <dbReference type="ChEBI" id="CHEBI:29105"/>
    </cofactor>
</comment>
<sequence length="459" mass="49413">MNDVAPQDSSDEGGTVLSTTDSGPIPAAATDEVVRICQELLRIDSTNTGDNDTSVGERAAAEYGAAQLAEVGIDSFLTESAPGRASLLARIPGADASRPPLLVHGHLDVVPADPSEWRVHPFSGEVRDGYVWGRGAVDMKDFDAMVLALVRQWRRTGWVPPRDIVLAFFADEEAGSTYGAHHVIEHHASWFEGVTEAIGEVGGYSVSVSDDLRLYLIQTAEKGLNWMRLTARGAPGHGSMVHDDNAVAALCRAVARISAHEFPVELTPTVRRFLDEVSDAYGVPLDPEKPEQVIATLGPMARAIGATVRNTANPTMLSAGYKTNVVPGEAHATVDGRALPGHEDRFLAEIQRLAGAGVEIAYEQHQPALETDFNGPLVDAMAESLRHYDAGARPVPYMMFGGTDGKALSRLGIRHFGFAPLKLPADLDFTGLFHGVDERVPVDALRFGVRVLERFFAHC</sequence>
<organism evidence="8 9">
    <name type="scientific">Actinocatenispora sera</name>
    <dbReference type="NCBI Taxonomy" id="390989"/>
    <lineage>
        <taxon>Bacteria</taxon>
        <taxon>Bacillati</taxon>
        <taxon>Actinomycetota</taxon>
        <taxon>Actinomycetes</taxon>
        <taxon>Micromonosporales</taxon>
        <taxon>Micromonosporaceae</taxon>
        <taxon>Actinocatenispora</taxon>
    </lineage>
</organism>
<evidence type="ECO:0000313" key="8">
    <source>
        <dbReference type="EMBL" id="BCJ30200.1"/>
    </source>
</evidence>
<dbReference type="InterPro" id="IPR050072">
    <property type="entry name" value="Peptidase_M20A"/>
</dbReference>
<dbReference type="EMBL" id="AP023354">
    <property type="protein sequence ID" value="BCJ30200.1"/>
    <property type="molecule type" value="Genomic_DNA"/>
</dbReference>
<proteinExistence type="inferred from homology"/>
<dbReference type="FunFam" id="1.10.150.900:FF:000002">
    <property type="entry name" value="M20/M25/M40 family peptidase"/>
    <property type="match status" value="1"/>
</dbReference>
<evidence type="ECO:0000256" key="3">
    <source>
        <dbReference type="ARBA" id="ARBA00022723"/>
    </source>
</evidence>
<dbReference type="SUPFAM" id="SSF55031">
    <property type="entry name" value="Bacterial exopeptidase dimerisation domain"/>
    <property type="match status" value="1"/>
</dbReference>
<dbReference type="Pfam" id="PF07687">
    <property type="entry name" value="M20_dimer"/>
    <property type="match status" value="1"/>
</dbReference>
<keyword evidence="9" id="KW-1185">Reference proteome</keyword>
<feature type="region of interest" description="Disordered" evidence="6">
    <location>
        <begin position="1"/>
        <end position="27"/>
    </location>
</feature>
<dbReference type="Gene3D" id="3.40.630.10">
    <property type="entry name" value="Zn peptidases"/>
    <property type="match status" value="1"/>
</dbReference>
<keyword evidence="4" id="KW-0378">Hydrolase</keyword>
<dbReference type="Gene3D" id="1.10.150.900">
    <property type="match status" value="1"/>
</dbReference>
<keyword evidence="3" id="KW-0479">Metal-binding</keyword>
<dbReference type="RefSeq" id="WP_084131477.1">
    <property type="nucleotide sequence ID" value="NZ_AP023354.1"/>
</dbReference>
<dbReference type="NCBIfam" id="NF005913">
    <property type="entry name" value="PRK07906.1"/>
    <property type="match status" value="1"/>
</dbReference>
<dbReference type="Gene3D" id="3.30.70.360">
    <property type="match status" value="1"/>
</dbReference>
<dbReference type="InterPro" id="IPR002933">
    <property type="entry name" value="Peptidase_M20"/>
</dbReference>
<evidence type="ECO:0000259" key="7">
    <source>
        <dbReference type="Pfam" id="PF07687"/>
    </source>
</evidence>
<accession>A0A810L3R8</accession>
<evidence type="ECO:0000256" key="4">
    <source>
        <dbReference type="ARBA" id="ARBA00022801"/>
    </source>
</evidence>
<protein>
    <submittedName>
        <fullName evidence="8">Peptidase M20</fullName>
    </submittedName>
</protein>
<gene>
    <name evidence="8" type="ORF">Asera_43080</name>
</gene>
<keyword evidence="5" id="KW-0862">Zinc</keyword>